<dbReference type="AlphaFoldDB" id="A0A1B0GBD1"/>
<feature type="coiled-coil region" evidence="1">
    <location>
        <begin position="7"/>
        <end position="84"/>
    </location>
</feature>
<accession>A0A1B0GBD1</accession>
<keyword evidence="4" id="KW-1185">Reference proteome</keyword>
<name>A0A1B0GBD1_GLOMM</name>
<evidence type="ECO:0000313" key="4">
    <source>
        <dbReference type="Proteomes" id="UP000092444"/>
    </source>
</evidence>
<proteinExistence type="predicted"/>
<keyword evidence="1" id="KW-0175">Coiled coil</keyword>
<evidence type="ECO:0000259" key="2">
    <source>
        <dbReference type="Pfam" id="PF05622"/>
    </source>
</evidence>
<feature type="domain" description="Hook C-terminal" evidence="2">
    <location>
        <begin position="7"/>
        <end position="101"/>
    </location>
</feature>
<organism evidence="3 4">
    <name type="scientific">Glossina morsitans morsitans</name>
    <name type="common">Savannah tsetse fly</name>
    <dbReference type="NCBI Taxonomy" id="37546"/>
    <lineage>
        <taxon>Eukaryota</taxon>
        <taxon>Metazoa</taxon>
        <taxon>Ecdysozoa</taxon>
        <taxon>Arthropoda</taxon>
        <taxon>Hexapoda</taxon>
        <taxon>Insecta</taxon>
        <taxon>Pterygota</taxon>
        <taxon>Neoptera</taxon>
        <taxon>Endopterygota</taxon>
        <taxon>Diptera</taxon>
        <taxon>Brachycera</taxon>
        <taxon>Muscomorpha</taxon>
        <taxon>Hippoboscoidea</taxon>
        <taxon>Glossinidae</taxon>
        <taxon>Glossina</taxon>
    </lineage>
</organism>
<sequence length="102" mass="11981">MIMNLLREDLRLKCQRQETELQLLQARLEELSAKQVSSKKAKTTAELAQLKDEVDFLRGTNEQLKIYEAQINGYKRKLEDYSDLKKYLKLLEEGSADYVQQI</sequence>
<dbReference type="Pfam" id="PF05622">
    <property type="entry name" value="HOOK"/>
    <property type="match status" value="1"/>
</dbReference>
<dbReference type="EMBL" id="CCAG010022546">
    <property type="status" value="NOT_ANNOTATED_CDS"/>
    <property type="molecule type" value="Genomic_DNA"/>
</dbReference>
<evidence type="ECO:0000313" key="3">
    <source>
        <dbReference type="EnsemblMetazoa" id="GMOY010614-PA"/>
    </source>
</evidence>
<dbReference type="EnsemblMetazoa" id="GMOY010614-RA">
    <property type="protein sequence ID" value="GMOY010614-PA"/>
    <property type="gene ID" value="GMOY010614"/>
</dbReference>
<dbReference type="Proteomes" id="UP000092444">
    <property type="component" value="Unassembled WGS sequence"/>
</dbReference>
<reference evidence="3" key="1">
    <citation type="submission" date="2020-05" db="UniProtKB">
        <authorList>
            <consortium name="EnsemblMetazoa"/>
        </authorList>
    </citation>
    <scope>IDENTIFICATION</scope>
    <source>
        <strain evidence="3">Yale</strain>
    </source>
</reference>
<dbReference type="InterPro" id="IPR008636">
    <property type="entry name" value="Hook_C"/>
</dbReference>
<dbReference type="GO" id="GO:0008017">
    <property type="term" value="F:microtubule binding"/>
    <property type="evidence" value="ECO:0007669"/>
    <property type="project" value="InterPro"/>
</dbReference>
<dbReference type="VEuPathDB" id="VectorBase:GMOY010614"/>
<protein>
    <recommendedName>
        <fullName evidence="2">Hook C-terminal domain-containing protein</fullName>
    </recommendedName>
</protein>
<evidence type="ECO:0000256" key="1">
    <source>
        <dbReference type="SAM" id="Coils"/>
    </source>
</evidence>
<dbReference type="STRING" id="37546.A0A1B0GBD1"/>
<dbReference type="GO" id="GO:0031122">
    <property type="term" value="P:cytoplasmic microtubule organization"/>
    <property type="evidence" value="ECO:0007669"/>
    <property type="project" value="InterPro"/>
</dbReference>